<keyword evidence="12" id="KW-1185">Reference proteome</keyword>
<evidence type="ECO:0000256" key="6">
    <source>
        <dbReference type="ARBA" id="ARBA00023136"/>
    </source>
</evidence>
<evidence type="ECO:0000256" key="2">
    <source>
        <dbReference type="ARBA" id="ARBA00022692"/>
    </source>
</evidence>
<dbReference type="Proteomes" id="UP001201163">
    <property type="component" value="Unassembled WGS sequence"/>
</dbReference>
<keyword evidence="5 7" id="KW-0496">Mitochondrion</keyword>
<reference evidence="11" key="1">
    <citation type="submission" date="2022-01" db="EMBL/GenBank/DDBJ databases">
        <title>Comparative genomics reveals a dynamic genome evolution in the ectomycorrhizal milk-cap (Lactarius) mushrooms.</title>
        <authorList>
            <consortium name="DOE Joint Genome Institute"/>
            <person name="Lebreton A."/>
            <person name="Tang N."/>
            <person name="Kuo A."/>
            <person name="LaButti K."/>
            <person name="Drula E."/>
            <person name="Barry K."/>
            <person name="Clum A."/>
            <person name="Lipzen A."/>
            <person name="Mousain D."/>
            <person name="Ng V."/>
            <person name="Wang R."/>
            <person name="Wang X."/>
            <person name="Dai Y."/>
            <person name="Henrissat B."/>
            <person name="Grigoriev I.V."/>
            <person name="Guerin-Laguette A."/>
            <person name="Yu F."/>
            <person name="Martin F.M."/>
        </authorList>
    </citation>
    <scope>NUCLEOTIDE SEQUENCE</scope>
    <source>
        <strain evidence="11">QP</strain>
    </source>
</reference>
<evidence type="ECO:0000313" key="11">
    <source>
        <dbReference type="EMBL" id="KAH8995729.1"/>
    </source>
</evidence>
<protein>
    <recommendedName>
        <fullName evidence="10">Letm1 RBD domain-containing protein</fullName>
    </recommendedName>
</protein>
<dbReference type="GO" id="GO:0030003">
    <property type="term" value="P:intracellular monoatomic cation homeostasis"/>
    <property type="evidence" value="ECO:0007669"/>
    <property type="project" value="TreeGrafter"/>
</dbReference>
<evidence type="ECO:0000313" key="12">
    <source>
        <dbReference type="Proteomes" id="UP001201163"/>
    </source>
</evidence>
<feature type="transmembrane region" description="Helical" evidence="9">
    <location>
        <begin position="296"/>
        <end position="314"/>
    </location>
</feature>
<dbReference type="PANTHER" id="PTHR14009:SF1">
    <property type="entry name" value="MITOCHONDRIAL PROTON_CALCIUM EXCHANGER PROTEIN"/>
    <property type="match status" value="1"/>
</dbReference>
<proteinExistence type="predicted"/>
<feature type="region of interest" description="Disordered" evidence="8">
    <location>
        <begin position="62"/>
        <end position="131"/>
    </location>
</feature>
<dbReference type="Pfam" id="PF07766">
    <property type="entry name" value="LETM1_RBD"/>
    <property type="match status" value="2"/>
</dbReference>
<comment type="caution">
    <text evidence="11">The sequence shown here is derived from an EMBL/GenBank/DDBJ whole genome shotgun (WGS) entry which is preliminary data.</text>
</comment>
<evidence type="ECO:0000259" key="10">
    <source>
        <dbReference type="PROSITE" id="PS51758"/>
    </source>
</evidence>
<dbReference type="GO" id="GO:0043022">
    <property type="term" value="F:ribosome binding"/>
    <property type="evidence" value="ECO:0007669"/>
    <property type="project" value="InterPro"/>
</dbReference>
<keyword evidence="4 9" id="KW-1133">Transmembrane helix</keyword>
<keyword evidence="2 9" id="KW-0812">Transmembrane</keyword>
<name>A0AAD4LL14_9AGAM</name>
<evidence type="ECO:0000256" key="8">
    <source>
        <dbReference type="SAM" id="MobiDB-lite"/>
    </source>
</evidence>
<dbReference type="PANTHER" id="PTHR14009">
    <property type="entry name" value="LEUCINE ZIPPER-EF-HAND CONTAINING TRANSMEMBRANE PROTEIN"/>
    <property type="match status" value="1"/>
</dbReference>
<evidence type="ECO:0000256" key="9">
    <source>
        <dbReference type="SAM" id="Phobius"/>
    </source>
</evidence>
<evidence type="ECO:0000256" key="4">
    <source>
        <dbReference type="ARBA" id="ARBA00022989"/>
    </source>
</evidence>
<feature type="domain" description="Letm1 RBD" evidence="10">
    <location>
        <begin position="214"/>
        <end position="402"/>
    </location>
</feature>
<organism evidence="11 12">
    <name type="scientific">Lactarius akahatsu</name>
    <dbReference type="NCBI Taxonomy" id="416441"/>
    <lineage>
        <taxon>Eukaryota</taxon>
        <taxon>Fungi</taxon>
        <taxon>Dikarya</taxon>
        <taxon>Basidiomycota</taxon>
        <taxon>Agaricomycotina</taxon>
        <taxon>Agaricomycetes</taxon>
        <taxon>Russulales</taxon>
        <taxon>Russulaceae</taxon>
        <taxon>Lactarius</taxon>
    </lineage>
</organism>
<dbReference type="EMBL" id="JAKELL010000011">
    <property type="protein sequence ID" value="KAH8995729.1"/>
    <property type="molecule type" value="Genomic_DNA"/>
</dbReference>
<dbReference type="GO" id="GO:0005743">
    <property type="term" value="C:mitochondrial inner membrane"/>
    <property type="evidence" value="ECO:0007669"/>
    <property type="project" value="UniProtKB-SubCell"/>
</dbReference>
<accession>A0AAD4LL14</accession>
<sequence length="402" mass="44931">MLRSLGRKGVADRCQLSAQSSCFDCPVCSWHIHYNSHPFVLYRRTIYQHPCFLPSRYLSTPSSTTSKSLKDEPTAHTPIPPAPHKTKVELRPGPIKPLTVPSGSHPSKVKQAQTTNVSPLQPTSPTAARTESIAEAVKEDFKQAYIHGVLARPPPNAGKIATLWHQVKELFKFYLRGLKMVVTHYWRANEIQARVKAGGEPLSRWESRFIQTNRTDLARLVPFVAIVLILEEVIPLIVLYAPGMLPSTCVLTSQRERIEAKRREKQRAFTETMREVFLDVRKAGPAALTSSLPGNISGIALCGLLSLSTWGPNFRRRSRLERHMQSIVADDALLAKEGMGDRLTHPELLEALEERGIVTDGLNTTALKSRLRWWLTIADKTDEGSPVSRRIDLAARSALGQF</sequence>
<comment type="subcellular location">
    <subcellularLocation>
        <location evidence="1">Mitochondrion inner membrane</location>
        <topology evidence="1">Single-pass membrane protein</topology>
    </subcellularLocation>
</comment>
<keyword evidence="6 9" id="KW-0472">Membrane</keyword>
<dbReference type="InterPro" id="IPR033122">
    <property type="entry name" value="LETM1-like_RBD"/>
</dbReference>
<dbReference type="PROSITE" id="PS51758">
    <property type="entry name" value="LETM1_RBD"/>
    <property type="match status" value="1"/>
</dbReference>
<feature type="compositionally biased region" description="Polar residues" evidence="8">
    <location>
        <begin position="101"/>
        <end position="129"/>
    </location>
</feature>
<evidence type="ECO:0000256" key="5">
    <source>
        <dbReference type="ARBA" id="ARBA00023128"/>
    </source>
</evidence>
<feature type="transmembrane region" description="Helical" evidence="9">
    <location>
        <begin position="217"/>
        <end position="241"/>
    </location>
</feature>
<evidence type="ECO:0000256" key="1">
    <source>
        <dbReference type="ARBA" id="ARBA00004434"/>
    </source>
</evidence>
<dbReference type="InterPro" id="IPR044202">
    <property type="entry name" value="LETM1/MDM38-like"/>
</dbReference>
<gene>
    <name evidence="11" type="ORF">EDB92DRAFT_159415</name>
</gene>
<keyword evidence="3" id="KW-0999">Mitochondrion inner membrane</keyword>
<dbReference type="AlphaFoldDB" id="A0AAD4LL14"/>
<evidence type="ECO:0000256" key="3">
    <source>
        <dbReference type="ARBA" id="ARBA00022792"/>
    </source>
</evidence>
<evidence type="ECO:0000256" key="7">
    <source>
        <dbReference type="PROSITE-ProRule" id="PRU01094"/>
    </source>
</evidence>